<reference evidence="1 2" key="1">
    <citation type="submission" date="2017-11" db="EMBL/GenBank/DDBJ databases">
        <title>De-novo sequencing of pomegranate (Punica granatum L.) genome.</title>
        <authorList>
            <person name="Akparov Z."/>
            <person name="Amiraslanov A."/>
            <person name="Hajiyeva S."/>
            <person name="Abbasov M."/>
            <person name="Kaur K."/>
            <person name="Hamwieh A."/>
            <person name="Solovyev V."/>
            <person name="Salamov A."/>
            <person name="Braich B."/>
            <person name="Kosarev P."/>
            <person name="Mahmoud A."/>
            <person name="Hajiyev E."/>
            <person name="Babayeva S."/>
            <person name="Izzatullayeva V."/>
            <person name="Mammadov A."/>
            <person name="Mammadov A."/>
            <person name="Sharifova S."/>
            <person name="Ojaghi J."/>
            <person name="Eynullazada K."/>
            <person name="Bayramov B."/>
            <person name="Abdulazimova A."/>
            <person name="Shahmuradov I."/>
        </authorList>
    </citation>
    <scope>NUCLEOTIDE SEQUENCE [LARGE SCALE GENOMIC DNA]</scope>
    <source>
        <strain evidence="2">cv. AG2017</strain>
        <tissue evidence="1">Leaf</tissue>
    </source>
</reference>
<dbReference type="AlphaFoldDB" id="A0A2I0JQ41"/>
<name>A0A2I0JQ41_PUNGR</name>
<sequence>MTRQLEANARTWQHGLHKRSKVLQKAQKGNQKGRSLLLKLGHSRTFADAFLPRLPGRLIHGQVNDTQKQACTHPRTTRTMEQVSDCLSGLVLVSRVSPDPGKRPFQTGSSAQGSFGGKLTSEFCTTQSLQFLDLGKSLHLGPRKSVRSPK</sequence>
<proteinExistence type="predicted"/>
<comment type="caution">
    <text evidence="1">The sequence shown here is derived from an EMBL/GenBank/DDBJ whole genome shotgun (WGS) entry which is preliminary data.</text>
</comment>
<evidence type="ECO:0000313" key="1">
    <source>
        <dbReference type="EMBL" id="PKI58418.1"/>
    </source>
</evidence>
<evidence type="ECO:0000313" key="2">
    <source>
        <dbReference type="Proteomes" id="UP000233551"/>
    </source>
</evidence>
<keyword evidence="2" id="KW-1185">Reference proteome</keyword>
<dbReference type="Proteomes" id="UP000233551">
    <property type="component" value="Unassembled WGS sequence"/>
</dbReference>
<organism evidence="1 2">
    <name type="scientific">Punica granatum</name>
    <name type="common">Pomegranate</name>
    <dbReference type="NCBI Taxonomy" id="22663"/>
    <lineage>
        <taxon>Eukaryota</taxon>
        <taxon>Viridiplantae</taxon>
        <taxon>Streptophyta</taxon>
        <taxon>Embryophyta</taxon>
        <taxon>Tracheophyta</taxon>
        <taxon>Spermatophyta</taxon>
        <taxon>Magnoliopsida</taxon>
        <taxon>eudicotyledons</taxon>
        <taxon>Gunneridae</taxon>
        <taxon>Pentapetalae</taxon>
        <taxon>rosids</taxon>
        <taxon>malvids</taxon>
        <taxon>Myrtales</taxon>
        <taxon>Lythraceae</taxon>
        <taxon>Punica</taxon>
    </lineage>
</organism>
<protein>
    <submittedName>
        <fullName evidence="1">Uncharacterized protein</fullName>
    </submittedName>
</protein>
<accession>A0A2I0JQ41</accession>
<dbReference type="EMBL" id="PGOL01001393">
    <property type="protein sequence ID" value="PKI58418.1"/>
    <property type="molecule type" value="Genomic_DNA"/>
</dbReference>
<gene>
    <name evidence="1" type="ORF">CRG98_021176</name>
</gene>